<evidence type="ECO:0000313" key="3">
    <source>
        <dbReference type="EMBL" id="CAF1501920.1"/>
    </source>
</evidence>
<dbReference type="EMBL" id="CAJOBC010088016">
    <property type="protein sequence ID" value="CAF4363519.1"/>
    <property type="molecule type" value="Genomic_DNA"/>
</dbReference>
<comment type="caution">
    <text evidence="3">The sequence shown here is derived from an EMBL/GenBank/DDBJ whole genome shotgun (WGS) entry which is preliminary data.</text>
</comment>
<dbReference type="GO" id="GO:0051664">
    <property type="term" value="P:nuclear pore localization"/>
    <property type="evidence" value="ECO:0007669"/>
    <property type="project" value="TreeGrafter"/>
</dbReference>
<dbReference type="PANTHER" id="PTHR45721:SF12">
    <property type="entry name" value="INTERMEDIATE FILAMENT PROTEIN IFA-1"/>
    <property type="match status" value="1"/>
</dbReference>
<reference evidence="3" key="1">
    <citation type="submission" date="2021-02" db="EMBL/GenBank/DDBJ databases">
        <authorList>
            <person name="Nowell W R."/>
        </authorList>
    </citation>
    <scope>NUCLEOTIDE SEQUENCE</scope>
</reference>
<proteinExistence type="predicted"/>
<sequence length="173" mass="20011">MDTNTFNDTTLQQLNNINIDDDHLLRTTLFCRRSKGPIMFNGCSPLGDVIIIDNISSKKTYDLSGWSIERQVESKPKLYFEFPSGFIIPSQATVELWASEHYSHSNKYIQEKSDDGHLIIRIQMTVKSWNEAHEFSTTKLFDTSKRERAIFTHRTLSEQSVEYNNQINSTIKA</sequence>
<dbReference type="SUPFAM" id="SSF74853">
    <property type="entry name" value="Lamin A/C globular tail domain"/>
    <property type="match status" value="1"/>
</dbReference>
<keyword evidence="1" id="KW-0175">Coiled coil</keyword>
<dbReference type="Gene3D" id="2.60.40.1260">
    <property type="entry name" value="Lamin Tail domain"/>
    <property type="match status" value="1"/>
</dbReference>
<dbReference type="GO" id="GO:0005652">
    <property type="term" value="C:nuclear lamina"/>
    <property type="evidence" value="ECO:0007669"/>
    <property type="project" value="TreeGrafter"/>
</dbReference>
<protein>
    <recommendedName>
        <fullName evidence="2">LTD domain-containing protein</fullName>
    </recommendedName>
</protein>
<dbReference type="EMBL" id="CAJNOQ010022498">
    <property type="protein sequence ID" value="CAF1501920.1"/>
    <property type="molecule type" value="Genomic_DNA"/>
</dbReference>
<dbReference type="GO" id="GO:0005200">
    <property type="term" value="F:structural constituent of cytoskeleton"/>
    <property type="evidence" value="ECO:0007669"/>
    <property type="project" value="TreeGrafter"/>
</dbReference>
<dbReference type="InterPro" id="IPR001322">
    <property type="entry name" value="Lamin_tail_dom"/>
</dbReference>
<dbReference type="Pfam" id="PF00932">
    <property type="entry name" value="LTD"/>
    <property type="match status" value="1"/>
</dbReference>
<dbReference type="Proteomes" id="UP000681722">
    <property type="component" value="Unassembled WGS sequence"/>
</dbReference>
<keyword evidence="5" id="KW-1185">Reference proteome</keyword>
<dbReference type="GO" id="GO:0090435">
    <property type="term" value="P:protein localization to nuclear envelope"/>
    <property type="evidence" value="ECO:0007669"/>
    <property type="project" value="TreeGrafter"/>
</dbReference>
<dbReference type="GO" id="GO:0007097">
    <property type="term" value="P:nuclear migration"/>
    <property type="evidence" value="ECO:0007669"/>
    <property type="project" value="TreeGrafter"/>
</dbReference>
<dbReference type="PROSITE" id="PS51841">
    <property type="entry name" value="LTD"/>
    <property type="match status" value="1"/>
</dbReference>
<name>A0A815T7M1_9BILA</name>
<organism evidence="3 5">
    <name type="scientific">Didymodactylos carnosus</name>
    <dbReference type="NCBI Taxonomy" id="1234261"/>
    <lineage>
        <taxon>Eukaryota</taxon>
        <taxon>Metazoa</taxon>
        <taxon>Spiralia</taxon>
        <taxon>Gnathifera</taxon>
        <taxon>Rotifera</taxon>
        <taxon>Eurotatoria</taxon>
        <taxon>Bdelloidea</taxon>
        <taxon>Philodinida</taxon>
        <taxon>Philodinidae</taxon>
        <taxon>Didymodactylos</taxon>
    </lineage>
</organism>
<dbReference type="OrthoDB" id="9974398at2759"/>
<evidence type="ECO:0000313" key="4">
    <source>
        <dbReference type="EMBL" id="CAF4363519.1"/>
    </source>
</evidence>
<dbReference type="InterPro" id="IPR036415">
    <property type="entry name" value="Lamin_tail_dom_sf"/>
</dbReference>
<gene>
    <name evidence="3" type="ORF">GPM918_LOCUS36721</name>
    <name evidence="4" type="ORF">SRO942_LOCUS37468</name>
</gene>
<evidence type="ECO:0000256" key="1">
    <source>
        <dbReference type="ARBA" id="ARBA00023054"/>
    </source>
</evidence>
<feature type="domain" description="LTD" evidence="2">
    <location>
        <begin position="26"/>
        <end position="155"/>
    </location>
</feature>
<dbReference type="GO" id="GO:0031507">
    <property type="term" value="P:heterochromatin formation"/>
    <property type="evidence" value="ECO:0007669"/>
    <property type="project" value="TreeGrafter"/>
</dbReference>
<dbReference type="Proteomes" id="UP000663829">
    <property type="component" value="Unassembled WGS sequence"/>
</dbReference>
<accession>A0A815T7M1</accession>
<dbReference type="GO" id="GO:0006998">
    <property type="term" value="P:nuclear envelope organization"/>
    <property type="evidence" value="ECO:0007669"/>
    <property type="project" value="TreeGrafter"/>
</dbReference>
<dbReference type="PANTHER" id="PTHR45721">
    <property type="entry name" value="LAMIN DM0-RELATED"/>
    <property type="match status" value="1"/>
</dbReference>
<dbReference type="AlphaFoldDB" id="A0A815T7M1"/>
<evidence type="ECO:0000313" key="5">
    <source>
        <dbReference type="Proteomes" id="UP000663829"/>
    </source>
</evidence>
<evidence type="ECO:0000259" key="2">
    <source>
        <dbReference type="PROSITE" id="PS51841"/>
    </source>
</evidence>